<dbReference type="KEGG" id="cdet:87941290"/>
<keyword evidence="2" id="KW-1185">Reference proteome</keyword>
<name>A0AAX4I8T0_9PEZI</name>
<dbReference type="RefSeq" id="XP_062776997.1">
    <property type="nucleotide sequence ID" value="XM_062920946.1"/>
</dbReference>
<dbReference type="GeneID" id="87941290"/>
<accession>A0AAX4I8T0</accession>
<sequence>MGVSRQPHRHEGCAIWNRLTVGGKDIDGLTLELLDSTDTLGLCWESMGKRVAMRGGIGTQALGIAGFFWLSSGRRLWTGPIGRIPGIMHPLLRWMLRSV</sequence>
<reference evidence="2" key="1">
    <citation type="journal article" date="2023" name="bioRxiv">
        <title>Complete genome of the Medicago anthracnose fungus, Colletotrichum destructivum, reveals a mini-chromosome-like region within a core chromosome.</title>
        <authorList>
            <person name="Lapalu N."/>
            <person name="Simon A."/>
            <person name="Lu A."/>
            <person name="Plaumann P.-L."/>
            <person name="Amselem J."/>
            <person name="Pigne S."/>
            <person name="Auger A."/>
            <person name="Koch C."/>
            <person name="Dallery J.-F."/>
            <person name="O'Connell R.J."/>
        </authorList>
    </citation>
    <scope>NUCLEOTIDE SEQUENCE [LARGE SCALE GENOMIC DNA]</scope>
    <source>
        <strain evidence="2">CBS 520.97</strain>
    </source>
</reference>
<dbReference type="EMBL" id="CP137307">
    <property type="protein sequence ID" value="WQF79773.1"/>
    <property type="molecule type" value="Genomic_DNA"/>
</dbReference>
<protein>
    <submittedName>
        <fullName evidence="1">Uncharacterized protein</fullName>
    </submittedName>
</protein>
<gene>
    <name evidence="1" type="ORF">CDEST_04787</name>
</gene>
<dbReference type="Proteomes" id="UP001322277">
    <property type="component" value="Chromosome 3"/>
</dbReference>
<proteinExistence type="predicted"/>
<evidence type="ECO:0000313" key="1">
    <source>
        <dbReference type="EMBL" id="WQF79773.1"/>
    </source>
</evidence>
<organism evidence="1 2">
    <name type="scientific">Colletotrichum destructivum</name>
    <dbReference type="NCBI Taxonomy" id="34406"/>
    <lineage>
        <taxon>Eukaryota</taxon>
        <taxon>Fungi</taxon>
        <taxon>Dikarya</taxon>
        <taxon>Ascomycota</taxon>
        <taxon>Pezizomycotina</taxon>
        <taxon>Sordariomycetes</taxon>
        <taxon>Hypocreomycetidae</taxon>
        <taxon>Glomerellales</taxon>
        <taxon>Glomerellaceae</taxon>
        <taxon>Colletotrichum</taxon>
        <taxon>Colletotrichum destructivum species complex</taxon>
    </lineage>
</organism>
<dbReference type="AlphaFoldDB" id="A0AAX4I8T0"/>
<evidence type="ECO:0000313" key="2">
    <source>
        <dbReference type="Proteomes" id="UP001322277"/>
    </source>
</evidence>